<dbReference type="Proteomes" id="UP000606974">
    <property type="component" value="Unassembled WGS sequence"/>
</dbReference>
<accession>A0A8H7E0S8</accession>
<organism evidence="1 2">
    <name type="scientific">Endocarpon pusillum</name>
    <dbReference type="NCBI Taxonomy" id="364733"/>
    <lineage>
        <taxon>Eukaryota</taxon>
        <taxon>Fungi</taxon>
        <taxon>Dikarya</taxon>
        <taxon>Ascomycota</taxon>
        <taxon>Pezizomycotina</taxon>
        <taxon>Eurotiomycetes</taxon>
        <taxon>Chaetothyriomycetidae</taxon>
        <taxon>Verrucariales</taxon>
        <taxon>Verrucariaceae</taxon>
        <taxon>Endocarpon</taxon>
    </lineage>
</organism>
<reference evidence="1" key="1">
    <citation type="submission" date="2020-02" db="EMBL/GenBank/DDBJ databases">
        <authorList>
            <person name="Palmer J.M."/>
        </authorList>
    </citation>
    <scope>NUCLEOTIDE SEQUENCE</scope>
    <source>
        <strain evidence="1">EPUS1.4</strain>
        <tissue evidence="1">Thallus</tissue>
    </source>
</reference>
<protein>
    <submittedName>
        <fullName evidence="1">Uncharacterized protein</fullName>
    </submittedName>
</protein>
<sequence length="144" mass="15541">MAKIENQDPDPNVSVFSLNSSFPVIEQSPSTAFKRKTLNGTVVDSTAVNQLEVLFCITAFALAVPGGKASSSATRACRGPKAIRSLHSPGPRAISCLQAPPEPHQQGRLLGGPQHIWVHQRAECRVPSYMQNAKRRRLDALGSL</sequence>
<evidence type="ECO:0000313" key="2">
    <source>
        <dbReference type="Proteomes" id="UP000606974"/>
    </source>
</evidence>
<name>A0A8H7E0S8_9EURO</name>
<gene>
    <name evidence="1" type="ORF">GJ744_001994</name>
</gene>
<keyword evidence="2" id="KW-1185">Reference proteome</keyword>
<comment type="caution">
    <text evidence="1">The sequence shown here is derived from an EMBL/GenBank/DDBJ whole genome shotgun (WGS) entry which is preliminary data.</text>
</comment>
<dbReference type="AlphaFoldDB" id="A0A8H7E0S8"/>
<evidence type="ECO:0000313" key="1">
    <source>
        <dbReference type="EMBL" id="KAF7504640.1"/>
    </source>
</evidence>
<proteinExistence type="predicted"/>
<dbReference type="EMBL" id="JAACFV010000131">
    <property type="protein sequence ID" value="KAF7504640.1"/>
    <property type="molecule type" value="Genomic_DNA"/>
</dbReference>